<accession>A0A4U5PHB9</accession>
<dbReference type="Proteomes" id="UP000298663">
    <property type="component" value="Unassembled WGS sequence"/>
</dbReference>
<keyword evidence="1" id="KW-0812">Transmembrane</keyword>
<evidence type="ECO:0008006" key="4">
    <source>
        <dbReference type="Google" id="ProtNLM"/>
    </source>
</evidence>
<feature type="transmembrane region" description="Helical" evidence="1">
    <location>
        <begin position="84"/>
        <end position="105"/>
    </location>
</feature>
<gene>
    <name evidence="2" type="ORF">L596_009944</name>
</gene>
<keyword evidence="3" id="KW-1185">Reference proteome</keyword>
<proteinExistence type="predicted"/>
<organism evidence="2 3">
    <name type="scientific">Steinernema carpocapsae</name>
    <name type="common">Entomopathogenic nematode</name>
    <dbReference type="NCBI Taxonomy" id="34508"/>
    <lineage>
        <taxon>Eukaryota</taxon>
        <taxon>Metazoa</taxon>
        <taxon>Ecdysozoa</taxon>
        <taxon>Nematoda</taxon>
        <taxon>Chromadorea</taxon>
        <taxon>Rhabditida</taxon>
        <taxon>Tylenchina</taxon>
        <taxon>Panagrolaimomorpha</taxon>
        <taxon>Strongyloidoidea</taxon>
        <taxon>Steinernematidae</taxon>
        <taxon>Steinernema</taxon>
    </lineage>
</organism>
<sequence length="176" mass="20095">MDLPVPPLFKNPDLDDPALKEVIYRSRSMFSIDLGLFFVTLVLVLFLPKEAADQIRCLILMAIVYYVLMSLSLIYVFKIYMKMMFASFLLFKLTLGLTLLIAGVWTMCHFSKDPVSVMTSIFLCFLALFDIYAAWGFLVMFKDLEKAELEKIVQENMTTMDTGRTVVEAGNASPFH</sequence>
<comment type="caution">
    <text evidence="2">The sequence shown here is derived from an EMBL/GenBank/DDBJ whole genome shotgun (WGS) entry which is preliminary data.</text>
</comment>
<protein>
    <recommendedName>
        <fullName evidence="4">MARVEL domain-containing protein</fullName>
    </recommendedName>
</protein>
<reference evidence="2 3" key="2">
    <citation type="journal article" date="2019" name="G3 (Bethesda)">
        <title>Hybrid Assembly of the Genome of the Entomopathogenic Nematode Steinernema carpocapsae Identifies the X-Chromosome.</title>
        <authorList>
            <person name="Serra L."/>
            <person name="Macchietto M."/>
            <person name="Macias-Munoz A."/>
            <person name="McGill C.J."/>
            <person name="Rodriguez I.M."/>
            <person name="Rodriguez B."/>
            <person name="Murad R."/>
            <person name="Mortazavi A."/>
        </authorList>
    </citation>
    <scope>NUCLEOTIDE SEQUENCE [LARGE SCALE GENOMIC DNA]</scope>
    <source>
        <strain evidence="2 3">ALL</strain>
    </source>
</reference>
<keyword evidence="1" id="KW-0472">Membrane</keyword>
<reference evidence="2 3" key="1">
    <citation type="journal article" date="2015" name="Genome Biol.">
        <title>Comparative genomics of Steinernema reveals deeply conserved gene regulatory networks.</title>
        <authorList>
            <person name="Dillman A.R."/>
            <person name="Macchietto M."/>
            <person name="Porter C.F."/>
            <person name="Rogers A."/>
            <person name="Williams B."/>
            <person name="Antoshechkin I."/>
            <person name="Lee M.M."/>
            <person name="Goodwin Z."/>
            <person name="Lu X."/>
            <person name="Lewis E.E."/>
            <person name="Goodrich-Blair H."/>
            <person name="Stock S.P."/>
            <person name="Adams B.J."/>
            <person name="Sternberg P.W."/>
            <person name="Mortazavi A."/>
        </authorList>
    </citation>
    <scope>NUCLEOTIDE SEQUENCE [LARGE SCALE GENOMIC DNA]</scope>
    <source>
        <strain evidence="2 3">ALL</strain>
    </source>
</reference>
<feature type="transmembrane region" description="Helical" evidence="1">
    <location>
        <begin position="59"/>
        <end position="77"/>
    </location>
</feature>
<evidence type="ECO:0000313" key="2">
    <source>
        <dbReference type="EMBL" id="TKR95826.1"/>
    </source>
</evidence>
<dbReference type="EMBL" id="AZBU02000002">
    <property type="protein sequence ID" value="TKR95826.1"/>
    <property type="molecule type" value="Genomic_DNA"/>
</dbReference>
<dbReference type="AlphaFoldDB" id="A0A4U5PHB9"/>
<evidence type="ECO:0000256" key="1">
    <source>
        <dbReference type="SAM" id="Phobius"/>
    </source>
</evidence>
<name>A0A4U5PHB9_STECR</name>
<feature type="transmembrane region" description="Helical" evidence="1">
    <location>
        <begin position="117"/>
        <end position="141"/>
    </location>
</feature>
<keyword evidence="1" id="KW-1133">Transmembrane helix</keyword>
<feature type="transmembrane region" description="Helical" evidence="1">
    <location>
        <begin position="29"/>
        <end position="47"/>
    </location>
</feature>
<evidence type="ECO:0000313" key="3">
    <source>
        <dbReference type="Proteomes" id="UP000298663"/>
    </source>
</evidence>